<accession>A0A2B7XQ92</accession>
<dbReference type="AlphaFoldDB" id="A0A2B7XQ92"/>
<name>A0A2B7XQ92_POLH7</name>
<evidence type="ECO:0000313" key="2">
    <source>
        <dbReference type="EMBL" id="PGH11135.1"/>
    </source>
</evidence>
<dbReference type="OrthoDB" id="1470350at2759"/>
<gene>
    <name evidence="2" type="ORF">AJ80_07237</name>
</gene>
<reference evidence="2 3" key="1">
    <citation type="submission" date="2017-10" db="EMBL/GenBank/DDBJ databases">
        <title>Comparative genomics in systemic dimorphic fungi from Ajellomycetaceae.</title>
        <authorList>
            <person name="Munoz J.F."/>
            <person name="Mcewen J.G."/>
            <person name="Clay O.K."/>
            <person name="Cuomo C.A."/>
        </authorList>
    </citation>
    <scope>NUCLEOTIDE SEQUENCE [LARGE SCALE GENOMIC DNA]</scope>
    <source>
        <strain evidence="2 3">UAMH7299</strain>
    </source>
</reference>
<organism evidence="2 3">
    <name type="scientific">Polytolypa hystricis (strain UAMH7299)</name>
    <dbReference type="NCBI Taxonomy" id="1447883"/>
    <lineage>
        <taxon>Eukaryota</taxon>
        <taxon>Fungi</taxon>
        <taxon>Dikarya</taxon>
        <taxon>Ascomycota</taxon>
        <taxon>Pezizomycotina</taxon>
        <taxon>Eurotiomycetes</taxon>
        <taxon>Eurotiomycetidae</taxon>
        <taxon>Onygenales</taxon>
        <taxon>Onygenales incertae sedis</taxon>
        <taxon>Polytolypa</taxon>
    </lineage>
</organism>
<evidence type="ECO:0000256" key="1">
    <source>
        <dbReference type="SAM" id="Phobius"/>
    </source>
</evidence>
<keyword evidence="1" id="KW-0472">Membrane</keyword>
<keyword evidence="1" id="KW-1133">Transmembrane helix</keyword>
<keyword evidence="1" id="KW-0812">Transmembrane</keyword>
<proteinExistence type="predicted"/>
<protein>
    <submittedName>
        <fullName evidence="2">Uncharacterized protein</fullName>
    </submittedName>
</protein>
<dbReference type="STRING" id="1447883.A0A2B7XQ92"/>
<keyword evidence="3" id="KW-1185">Reference proteome</keyword>
<feature type="transmembrane region" description="Helical" evidence="1">
    <location>
        <begin position="35"/>
        <end position="54"/>
    </location>
</feature>
<sequence>MAPRSMIKIALCAIVTYILLTYTPSYTVRQSYKWTFLAVYLNVFVVQTIYSVILRPAFFSPFRQLPMPPGQSIWNGHYSQILSIPGGVRFRKWAHEIPNDGLIHYHFLLNSERLLVTSPKGIADVLV</sequence>
<dbReference type="EMBL" id="PDNA01000136">
    <property type="protein sequence ID" value="PGH11135.1"/>
    <property type="molecule type" value="Genomic_DNA"/>
</dbReference>
<comment type="caution">
    <text evidence="2">The sequence shown here is derived from an EMBL/GenBank/DDBJ whole genome shotgun (WGS) entry which is preliminary data.</text>
</comment>
<evidence type="ECO:0000313" key="3">
    <source>
        <dbReference type="Proteomes" id="UP000224634"/>
    </source>
</evidence>
<dbReference type="Proteomes" id="UP000224634">
    <property type="component" value="Unassembled WGS sequence"/>
</dbReference>